<dbReference type="InterPro" id="IPR036047">
    <property type="entry name" value="F-box-like_dom_sf"/>
</dbReference>
<gene>
    <name evidence="4" type="ORF">U9M48_026441</name>
</gene>
<feature type="domain" description="F-box" evidence="2">
    <location>
        <begin position="21"/>
        <end position="59"/>
    </location>
</feature>
<evidence type="ECO:0000259" key="2">
    <source>
        <dbReference type="Pfam" id="PF00646"/>
    </source>
</evidence>
<dbReference type="Pfam" id="PF00646">
    <property type="entry name" value="F-box"/>
    <property type="match status" value="1"/>
</dbReference>
<feature type="domain" description="F-box protein AT5G49610-like beta-propeller" evidence="3">
    <location>
        <begin position="127"/>
        <end position="387"/>
    </location>
</feature>
<feature type="region of interest" description="Disordered" evidence="1">
    <location>
        <begin position="84"/>
        <end position="114"/>
    </location>
</feature>
<dbReference type="PANTHER" id="PTHR32133">
    <property type="entry name" value="OS07G0120400 PROTEIN"/>
    <property type="match status" value="1"/>
</dbReference>
<dbReference type="Proteomes" id="UP001341281">
    <property type="component" value="Chromosome 06"/>
</dbReference>
<dbReference type="PANTHER" id="PTHR32133:SF378">
    <property type="entry name" value="F-BOX DOMAIN CONTAINING PROTEIN, EXPRESSED"/>
    <property type="match status" value="1"/>
</dbReference>
<dbReference type="AlphaFoldDB" id="A0AAQ3TWI7"/>
<dbReference type="Pfam" id="PF23635">
    <property type="entry name" value="Beta-prop_AT5G49610-like"/>
    <property type="match status" value="1"/>
</dbReference>
<evidence type="ECO:0008006" key="6">
    <source>
        <dbReference type="Google" id="ProtNLM"/>
    </source>
</evidence>
<evidence type="ECO:0000313" key="5">
    <source>
        <dbReference type="Proteomes" id="UP001341281"/>
    </source>
</evidence>
<evidence type="ECO:0000313" key="4">
    <source>
        <dbReference type="EMBL" id="WVZ78785.1"/>
    </source>
</evidence>
<dbReference type="InterPro" id="IPR056594">
    <property type="entry name" value="AT5G49610-like_b-prop"/>
</dbReference>
<dbReference type="SUPFAM" id="SSF81383">
    <property type="entry name" value="F-box domain"/>
    <property type="match status" value="1"/>
</dbReference>
<name>A0AAQ3TWI7_PASNO</name>
<sequence length="403" mass="44656">MGEGLGSTRPPQSPASPLHDDDLLSEILLRLPPLPPSLPRASLVCTHWRRLVTDPYFRRRFLARHWNWKPLGFFFRGDQPGHEDLTFTPVSDPRDSVPPERSSVSVKPECREEGGGGGDDYFWEFSGCRHGRVLLVQKSSSHGLRLVLVWNPVSGERQFVAVPQLSGPDWNTVRVHVAVIGASGDRGPFKVALAWFDLHGVHACLYSSESGEWGDVASVAVKTRSVFTLSFANVLVGYSLYWIIFGRKDCILEFDLCSHDLAVVEVPKYVYANHYGLYLSTLAKGGGLSLVAVSGDQLSARIWERTADSGGVAQWMLGGTIELRELLLLRPGVHQVRETVIGLAGDDNVIFVSTYRGVFMVHLQSMLFEKILETNPFSSNGTIHPFTNLHASGTDLKNCSLRF</sequence>
<protein>
    <recommendedName>
        <fullName evidence="6">F-box domain-containing protein</fullName>
    </recommendedName>
</protein>
<reference evidence="4 5" key="1">
    <citation type="submission" date="2024-02" db="EMBL/GenBank/DDBJ databases">
        <title>High-quality chromosome-scale genome assembly of Pensacola bahiagrass (Paspalum notatum Flugge var. saurae).</title>
        <authorList>
            <person name="Vega J.M."/>
            <person name="Podio M."/>
            <person name="Orjuela J."/>
            <person name="Siena L.A."/>
            <person name="Pessino S.C."/>
            <person name="Combes M.C."/>
            <person name="Mariac C."/>
            <person name="Albertini E."/>
            <person name="Pupilli F."/>
            <person name="Ortiz J.P.A."/>
            <person name="Leblanc O."/>
        </authorList>
    </citation>
    <scope>NUCLEOTIDE SEQUENCE [LARGE SCALE GENOMIC DNA]</scope>
    <source>
        <strain evidence="4">R1</strain>
        <tissue evidence="4">Leaf</tissue>
    </source>
</reference>
<keyword evidence="5" id="KW-1185">Reference proteome</keyword>
<evidence type="ECO:0000256" key="1">
    <source>
        <dbReference type="SAM" id="MobiDB-lite"/>
    </source>
</evidence>
<proteinExistence type="predicted"/>
<dbReference type="InterPro" id="IPR001810">
    <property type="entry name" value="F-box_dom"/>
</dbReference>
<dbReference type="EMBL" id="CP144750">
    <property type="protein sequence ID" value="WVZ78785.1"/>
    <property type="molecule type" value="Genomic_DNA"/>
</dbReference>
<evidence type="ECO:0000259" key="3">
    <source>
        <dbReference type="Pfam" id="PF23635"/>
    </source>
</evidence>
<organism evidence="4 5">
    <name type="scientific">Paspalum notatum var. saurae</name>
    <dbReference type="NCBI Taxonomy" id="547442"/>
    <lineage>
        <taxon>Eukaryota</taxon>
        <taxon>Viridiplantae</taxon>
        <taxon>Streptophyta</taxon>
        <taxon>Embryophyta</taxon>
        <taxon>Tracheophyta</taxon>
        <taxon>Spermatophyta</taxon>
        <taxon>Magnoliopsida</taxon>
        <taxon>Liliopsida</taxon>
        <taxon>Poales</taxon>
        <taxon>Poaceae</taxon>
        <taxon>PACMAD clade</taxon>
        <taxon>Panicoideae</taxon>
        <taxon>Andropogonodae</taxon>
        <taxon>Paspaleae</taxon>
        <taxon>Paspalinae</taxon>
        <taxon>Paspalum</taxon>
    </lineage>
</organism>
<accession>A0AAQ3TWI7</accession>
<dbReference type="Gene3D" id="1.20.1280.50">
    <property type="match status" value="1"/>
</dbReference>